<dbReference type="Proteomes" id="UP000621492">
    <property type="component" value="Unassembled WGS sequence"/>
</dbReference>
<protein>
    <submittedName>
        <fullName evidence="1">Uncharacterized protein</fullName>
    </submittedName>
</protein>
<gene>
    <name evidence="1" type="ORF">GCM10011409_39640</name>
</gene>
<keyword evidence="2" id="KW-1185">Reference proteome</keyword>
<reference evidence="1" key="1">
    <citation type="journal article" date="2014" name="Int. J. Syst. Evol. Microbiol.">
        <title>Complete genome sequence of Corynebacterium casei LMG S-19264T (=DSM 44701T), isolated from a smear-ripened cheese.</title>
        <authorList>
            <consortium name="US DOE Joint Genome Institute (JGI-PGF)"/>
            <person name="Walter F."/>
            <person name="Albersmeier A."/>
            <person name="Kalinowski J."/>
            <person name="Ruckert C."/>
        </authorList>
    </citation>
    <scope>NUCLEOTIDE SEQUENCE</scope>
    <source>
        <strain evidence="1">CGMCC 1.15454</strain>
    </source>
</reference>
<proteinExistence type="predicted"/>
<comment type="caution">
    <text evidence="1">The sequence shown here is derived from an EMBL/GenBank/DDBJ whole genome shotgun (WGS) entry which is preliminary data.</text>
</comment>
<sequence length="93" mass="10898">MSNDDFILPDIFDSFIESEIMDTETFHLIYNFVALDNFRHGEYEGNMFVIRKINANHIQLEDEVATENTSTPAVYTYTKGKFLWLLQSRKPSL</sequence>
<dbReference type="EMBL" id="BMJD01000049">
    <property type="protein sequence ID" value="GGB58199.1"/>
    <property type="molecule type" value="Genomic_DNA"/>
</dbReference>
<name>A0A9W5U124_9BACI</name>
<accession>A0A9W5U124</accession>
<reference evidence="1" key="2">
    <citation type="submission" date="2020-09" db="EMBL/GenBank/DDBJ databases">
        <authorList>
            <person name="Sun Q."/>
            <person name="Zhou Y."/>
        </authorList>
    </citation>
    <scope>NUCLEOTIDE SEQUENCE</scope>
    <source>
        <strain evidence="1">CGMCC 1.15454</strain>
    </source>
</reference>
<dbReference type="AlphaFoldDB" id="A0A9W5U124"/>
<dbReference type="RefSeq" id="WP_088049394.1">
    <property type="nucleotide sequence ID" value="NZ_BMJD01000049.1"/>
</dbReference>
<evidence type="ECO:0000313" key="2">
    <source>
        <dbReference type="Proteomes" id="UP000621492"/>
    </source>
</evidence>
<evidence type="ECO:0000313" key="1">
    <source>
        <dbReference type="EMBL" id="GGB58199.1"/>
    </source>
</evidence>
<organism evidence="1 2">
    <name type="scientific">Lentibacillus populi</name>
    <dbReference type="NCBI Taxonomy" id="1827502"/>
    <lineage>
        <taxon>Bacteria</taxon>
        <taxon>Bacillati</taxon>
        <taxon>Bacillota</taxon>
        <taxon>Bacilli</taxon>
        <taxon>Bacillales</taxon>
        <taxon>Bacillaceae</taxon>
        <taxon>Lentibacillus</taxon>
    </lineage>
</organism>